<protein>
    <recommendedName>
        <fullName evidence="2">S1 motif domain-containing protein</fullName>
    </recommendedName>
</protein>
<dbReference type="InterPro" id="IPR012340">
    <property type="entry name" value="NA-bd_OB-fold"/>
</dbReference>
<dbReference type="SUPFAM" id="SSF50249">
    <property type="entry name" value="Nucleic acid-binding proteins"/>
    <property type="match status" value="1"/>
</dbReference>
<evidence type="ECO:0000259" key="2">
    <source>
        <dbReference type="PROSITE" id="PS50126"/>
    </source>
</evidence>
<dbReference type="SMART" id="SM00316">
    <property type="entry name" value="S1"/>
    <property type="match status" value="4"/>
</dbReference>
<dbReference type="GO" id="GO:0032040">
    <property type="term" value="C:small-subunit processome"/>
    <property type="evidence" value="ECO:0007669"/>
    <property type="project" value="TreeGrafter"/>
</dbReference>
<feature type="non-terminal residue" evidence="3">
    <location>
        <position position="539"/>
    </location>
</feature>
<proteinExistence type="predicted"/>
<gene>
    <name evidence="3" type="ORF">PENTCL1PPCAC_11370</name>
</gene>
<reference evidence="3" key="1">
    <citation type="submission" date="2023-10" db="EMBL/GenBank/DDBJ databases">
        <title>Genome assembly of Pristionchus species.</title>
        <authorList>
            <person name="Yoshida K."/>
            <person name="Sommer R.J."/>
        </authorList>
    </citation>
    <scope>NUCLEOTIDE SEQUENCE</scope>
    <source>
        <strain evidence="3">RS0144</strain>
    </source>
</reference>
<evidence type="ECO:0000313" key="4">
    <source>
        <dbReference type="Proteomes" id="UP001432027"/>
    </source>
</evidence>
<dbReference type="GO" id="GO:0006364">
    <property type="term" value="P:rRNA processing"/>
    <property type="evidence" value="ECO:0007669"/>
    <property type="project" value="InterPro"/>
</dbReference>
<comment type="caution">
    <text evidence="3">The sequence shown here is derived from an EMBL/GenBank/DDBJ whole genome shotgun (WGS) entry which is preliminary data.</text>
</comment>
<keyword evidence="4" id="KW-1185">Reference proteome</keyword>
<organism evidence="3 4">
    <name type="scientific">Pristionchus entomophagus</name>
    <dbReference type="NCBI Taxonomy" id="358040"/>
    <lineage>
        <taxon>Eukaryota</taxon>
        <taxon>Metazoa</taxon>
        <taxon>Ecdysozoa</taxon>
        <taxon>Nematoda</taxon>
        <taxon>Chromadorea</taxon>
        <taxon>Rhabditida</taxon>
        <taxon>Rhabditina</taxon>
        <taxon>Diplogasteromorpha</taxon>
        <taxon>Diplogasteroidea</taxon>
        <taxon>Neodiplogasteridae</taxon>
        <taxon>Pristionchus</taxon>
    </lineage>
</organism>
<dbReference type="AlphaFoldDB" id="A0AAV5T147"/>
<dbReference type="Gene3D" id="2.40.50.140">
    <property type="entry name" value="Nucleic acid-binding proteins"/>
    <property type="match status" value="2"/>
</dbReference>
<accession>A0AAV5T147</accession>
<feature type="non-terminal residue" evidence="3">
    <location>
        <position position="1"/>
    </location>
</feature>
<evidence type="ECO:0000313" key="3">
    <source>
        <dbReference type="EMBL" id="GMS89195.1"/>
    </source>
</evidence>
<feature type="compositionally biased region" description="Basic and acidic residues" evidence="1">
    <location>
        <begin position="55"/>
        <end position="77"/>
    </location>
</feature>
<dbReference type="PANTHER" id="PTHR23270">
    <property type="entry name" value="PROGRAMMED CELL DEATH PROTEIN 11 PRE-RRNA PROCESSING PROTEIN RRP5"/>
    <property type="match status" value="1"/>
</dbReference>
<evidence type="ECO:0000256" key="1">
    <source>
        <dbReference type="SAM" id="MobiDB-lite"/>
    </source>
</evidence>
<dbReference type="EMBL" id="BTSX01000003">
    <property type="protein sequence ID" value="GMS89195.1"/>
    <property type="molecule type" value="Genomic_DNA"/>
</dbReference>
<dbReference type="InterPro" id="IPR045209">
    <property type="entry name" value="Rrp5"/>
</dbReference>
<name>A0AAV5T147_9BILA</name>
<feature type="compositionally biased region" description="Basic and acidic residues" evidence="1">
    <location>
        <begin position="33"/>
        <end position="42"/>
    </location>
</feature>
<dbReference type="GO" id="GO:0003723">
    <property type="term" value="F:RNA binding"/>
    <property type="evidence" value="ECO:0007669"/>
    <property type="project" value="TreeGrafter"/>
</dbReference>
<sequence length="539" mass="58799">ATPPCRGEPARQNGPSSQVVMTEVDLPRGGSIVEKKEKRPRDDPEDDGLFKKKAKKDDKKKGKADLPEGHEISGKENELDGVWKNPITPEVMVDGVLGLGYVTEIRNSVVILETASSFRVTLPITEMGAYALTEMKADRLQLEEAFPIGHALPFKVIAKEKAIKKKPLKKQPQTESLAIKVTIDPAKMNKHLGPTTIFIGLAIAAEVKSIEEKGLLLDLGLKNTSAFLSKDLLPNGFTPKVGLPLTVRIQSTTNMRMLQVALAVEMDTLSQEAVSSLSLRSLMPGTIILASPLQTKSEGAYVSLGNGVNGWLPRRAMPPRIRANIESFVRPLRVVVLLCQQNSRLLCVSAHPDIVAVSRSEKRRQYEGVDLGNVVKCEVTRCSSGKVEMRIVKEEEEDDGKGSLVIITATKASLDGGANEKRYAVGSQHEMRVLGVRMVERAIDVGNTKEIMKQPMVSYHDAKGGAKVSAVIKQLSSAGINVLIFGRIRGFIPIRYMSDKPLASVEKAFPINDSIACRVLTSSEEHRNVGSHCKEFSGT</sequence>
<dbReference type="PROSITE" id="PS50126">
    <property type="entry name" value="S1"/>
    <property type="match status" value="1"/>
</dbReference>
<feature type="domain" description="S1 motif" evidence="2">
    <location>
        <begin position="465"/>
        <end position="534"/>
    </location>
</feature>
<feature type="region of interest" description="Disordered" evidence="1">
    <location>
        <begin position="1"/>
        <end position="77"/>
    </location>
</feature>
<dbReference type="InterPro" id="IPR003029">
    <property type="entry name" value="S1_domain"/>
</dbReference>
<dbReference type="PANTHER" id="PTHR23270:SF10">
    <property type="entry name" value="PROTEIN RRP5 HOMOLOG"/>
    <property type="match status" value="1"/>
</dbReference>
<dbReference type="Proteomes" id="UP001432027">
    <property type="component" value="Unassembled WGS sequence"/>
</dbReference>